<dbReference type="Pfam" id="PF09360">
    <property type="entry name" value="zf-CDGSH"/>
    <property type="match status" value="1"/>
</dbReference>
<name>A0ABP9GLU0_9ACTN</name>
<evidence type="ECO:0000313" key="6">
    <source>
        <dbReference type="EMBL" id="GAA4946623.1"/>
    </source>
</evidence>
<keyword evidence="3" id="KW-0408">Iron</keyword>
<keyword evidence="4" id="KW-0411">Iron-sulfur</keyword>
<organism evidence="6 7">
    <name type="scientific">Yinghuangia aomiensis</name>
    <dbReference type="NCBI Taxonomy" id="676205"/>
    <lineage>
        <taxon>Bacteria</taxon>
        <taxon>Bacillati</taxon>
        <taxon>Actinomycetota</taxon>
        <taxon>Actinomycetes</taxon>
        <taxon>Kitasatosporales</taxon>
        <taxon>Streptomycetaceae</taxon>
        <taxon>Yinghuangia</taxon>
    </lineage>
</organism>
<evidence type="ECO:0000259" key="5">
    <source>
        <dbReference type="SMART" id="SM00704"/>
    </source>
</evidence>
<evidence type="ECO:0000256" key="4">
    <source>
        <dbReference type="ARBA" id="ARBA00023014"/>
    </source>
</evidence>
<dbReference type="Pfam" id="PF06902">
    <property type="entry name" value="Fer4_19"/>
    <property type="match status" value="1"/>
</dbReference>
<dbReference type="InterPro" id="IPR042216">
    <property type="entry name" value="MitoNEET_CISD"/>
</dbReference>
<dbReference type="Proteomes" id="UP001500466">
    <property type="component" value="Unassembled WGS sequence"/>
</dbReference>
<dbReference type="Gene3D" id="3.30.70.20">
    <property type="match status" value="1"/>
</dbReference>
<keyword evidence="7" id="KW-1185">Reference proteome</keyword>
<sequence length="142" mass="15263">MTDTPAKVYEGKNVTVTFDAHRCLHSGECVRGLPPVFDTGRRPWVDPDGASPEEIAEVVSRCPSGALHYTVTGGAPEDPQHPTTITAVPGGPLVIRGHLVLRTPDGKHTHETRAALCRCGHSGNQPYCDGSNACLLEDKNWK</sequence>
<accession>A0ABP9GLU0</accession>
<dbReference type="SMART" id="SM00704">
    <property type="entry name" value="ZnF_CDGSH"/>
    <property type="match status" value="1"/>
</dbReference>
<keyword evidence="1" id="KW-0001">2Fe-2S</keyword>
<evidence type="ECO:0000256" key="3">
    <source>
        <dbReference type="ARBA" id="ARBA00023004"/>
    </source>
</evidence>
<dbReference type="InterPro" id="IPR018967">
    <property type="entry name" value="FeS-contain_CDGSH-typ"/>
</dbReference>
<comment type="caution">
    <text evidence="6">The sequence shown here is derived from an EMBL/GenBank/DDBJ whole genome shotgun (WGS) entry which is preliminary data.</text>
</comment>
<feature type="domain" description="Iron-binding zinc finger CDGSH type" evidence="5">
    <location>
        <begin position="102"/>
        <end position="138"/>
    </location>
</feature>
<dbReference type="EMBL" id="BAABHS010000001">
    <property type="protein sequence ID" value="GAA4946623.1"/>
    <property type="molecule type" value="Genomic_DNA"/>
</dbReference>
<evidence type="ECO:0000313" key="7">
    <source>
        <dbReference type="Proteomes" id="UP001500466"/>
    </source>
</evidence>
<protein>
    <recommendedName>
        <fullName evidence="5">Iron-binding zinc finger CDGSH type domain-containing protein</fullName>
    </recommendedName>
</protein>
<dbReference type="Gene3D" id="3.40.5.90">
    <property type="entry name" value="CDGSH iron-sulfur domain, mitoNEET-type"/>
    <property type="match status" value="1"/>
</dbReference>
<evidence type="ECO:0000256" key="2">
    <source>
        <dbReference type="ARBA" id="ARBA00022723"/>
    </source>
</evidence>
<proteinExistence type="predicted"/>
<gene>
    <name evidence="6" type="ORF">GCM10023205_03050</name>
</gene>
<dbReference type="InterPro" id="IPR010693">
    <property type="entry name" value="Divergent_4Fe-4S_mono-cluster"/>
</dbReference>
<evidence type="ECO:0000256" key="1">
    <source>
        <dbReference type="ARBA" id="ARBA00022714"/>
    </source>
</evidence>
<dbReference type="RefSeq" id="WP_345673358.1">
    <property type="nucleotide sequence ID" value="NZ_BAABHS010000001.1"/>
</dbReference>
<reference evidence="7" key="1">
    <citation type="journal article" date="2019" name="Int. J. Syst. Evol. Microbiol.">
        <title>The Global Catalogue of Microorganisms (GCM) 10K type strain sequencing project: providing services to taxonomists for standard genome sequencing and annotation.</title>
        <authorList>
            <consortium name="The Broad Institute Genomics Platform"/>
            <consortium name="The Broad Institute Genome Sequencing Center for Infectious Disease"/>
            <person name="Wu L."/>
            <person name="Ma J."/>
        </authorList>
    </citation>
    <scope>NUCLEOTIDE SEQUENCE [LARGE SCALE GENOMIC DNA]</scope>
    <source>
        <strain evidence="7">JCM 17986</strain>
    </source>
</reference>
<keyword evidence="2" id="KW-0479">Metal-binding</keyword>